<dbReference type="RefSeq" id="WP_145853709.1">
    <property type="nucleotide sequence ID" value="NZ_RPFW01000003.1"/>
</dbReference>
<dbReference type="EMBL" id="RPFW01000003">
    <property type="protein sequence ID" value="TVZ03838.1"/>
    <property type="molecule type" value="Genomic_DNA"/>
</dbReference>
<dbReference type="AlphaFoldDB" id="A0A6P2BY35"/>
<gene>
    <name evidence="2" type="ORF">EAS64_15400</name>
</gene>
<accession>A0A6P2BY35</accession>
<keyword evidence="3" id="KW-1185">Reference proteome</keyword>
<protein>
    <submittedName>
        <fullName evidence="2">Uncharacterized protein</fullName>
    </submittedName>
</protein>
<evidence type="ECO:0000313" key="3">
    <source>
        <dbReference type="Proteomes" id="UP000460272"/>
    </source>
</evidence>
<sequence length="78" mass="8419">MVLESCAQWRGVVRARRVIGFADVRAESALESVARVRFAQFKIPAPALQANISGTQGFIGRQTSAGTNTGRSGRRTAR</sequence>
<dbReference type="Proteomes" id="UP000460272">
    <property type="component" value="Unassembled WGS sequence"/>
</dbReference>
<proteinExistence type="predicted"/>
<feature type="region of interest" description="Disordered" evidence="1">
    <location>
        <begin position="59"/>
        <end position="78"/>
    </location>
</feature>
<evidence type="ECO:0000313" key="2">
    <source>
        <dbReference type="EMBL" id="TVZ03838.1"/>
    </source>
</evidence>
<evidence type="ECO:0000256" key="1">
    <source>
        <dbReference type="SAM" id="MobiDB-lite"/>
    </source>
</evidence>
<name>A0A6P2BY35_9ACTN</name>
<comment type="caution">
    <text evidence="2">The sequence shown here is derived from an EMBL/GenBank/DDBJ whole genome shotgun (WGS) entry which is preliminary data.</text>
</comment>
<reference evidence="2 3" key="1">
    <citation type="submission" date="2018-11" db="EMBL/GenBank/DDBJ databases">
        <title>Trebonia kvetii gen.nov., sp.nov., a novel acidophilic actinobacterium, and proposal of the new actinobacterial family Treboniaceae fam. nov.</title>
        <authorList>
            <person name="Rapoport D."/>
            <person name="Sagova-Mareckova M."/>
            <person name="Sedlacek I."/>
            <person name="Provaznik J."/>
            <person name="Kralova S."/>
            <person name="Pavlinic D."/>
            <person name="Benes V."/>
            <person name="Kopecky J."/>
        </authorList>
    </citation>
    <scope>NUCLEOTIDE SEQUENCE [LARGE SCALE GENOMIC DNA]</scope>
    <source>
        <strain evidence="2 3">15Tr583</strain>
    </source>
</reference>
<feature type="compositionally biased region" description="Polar residues" evidence="1">
    <location>
        <begin position="59"/>
        <end position="71"/>
    </location>
</feature>
<dbReference type="OrthoDB" id="5517693at2"/>
<organism evidence="2 3">
    <name type="scientific">Trebonia kvetii</name>
    <dbReference type="NCBI Taxonomy" id="2480626"/>
    <lineage>
        <taxon>Bacteria</taxon>
        <taxon>Bacillati</taxon>
        <taxon>Actinomycetota</taxon>
        <taxon>Actinomycetes</taxon>
        <taxon>Streptosporangiales</taxon>
        <taxon>Treboniaceae</taxon>
        <taxon>Trebonia</taxon>
    </lineage>
</organism>